<reference evidence="2" key="1">
    <citation type="submission" date="2020-08" db="EMBL/GenBank/DDBJ databases">
        <title>Multicomponent nature underlies the extraordinary mechanical properties of spider dragline silk.</title>
        <authorList>
            <person name="Kono N."/>
            <person name="Nakamura H."/>
            <person name="Mori M."/>
            <person name="Yoshida Y."/>
            <person name="Ohtoshi R."/>
            <person name="Malay A.D."/>
            <person name="Moran D.A.P."/>
            <person name="Tomita M."/>
            <person name="Numata K."/>
            <person name="Arakawa K."/>
        </authorList>
    </citation>
    <scope>NUCLEOTIDE SEQUENCE</scope>
</reference>
<sequence length="191" mass="21545">MDLVILNNGQVTRTTPDLTPPLLTTATMGGTTPELAPSSPNYHTTPTGGRLSSRQIQRASLPYTKGLQWYWARTHHTSHESVTLTTRLLRSRTNGRTLSLDRFNMHRPSIHRGSSVAPVLEPVTFHPRVQFRIKVVEELLHIHDEIASGQRKPGRPPTVDNSTRLTERHFTSHIPPTSAKHESTRQRRVCC</sequence>
<evidence type="ECO:0000256" key="1">
    <source>
        <dbReference type="SAM" id="MobiDB-lite"/>
    </source>
</evidence>
<dbReference type="Proteomes" id="UP000887159">
    <property type="component" value="Unassembled WGS sequence"/>
</dbReference>
<comment type="caution">
    <text evidence="2">The sequence shown here is derived from an EMBL/GenBank/DDBJ whole genome shotgun (WGS) entry which is preliminary data.</text>
</comment>
<protein>
    <submittedName>
        <fullName evidence="2">Uncharacterized protein</fullName>
    </submittedName>
</protein>
<dbReference type="EMBL" id="BMAU01021284">
    <property type="protein sequence ID" value="GFY08978.1"/>
    <property type="molecule type" value="Genomic_DNA"/>
</dbReference>
<feature type="region of interest" description="Disordered" evidence="1">
    <location>
        <begin position="28"/>
        <end position="54"/>
    </location>
</feature>
<keyword evidence="3" id="KW-1185">Reference proteome</keyword>
<evidence type="ECO:0000313" key="2">
    <source>
        <dbReference type="EMBL" id="GFY08978.1"/>
    </source>
</evidence>
<proteinExistence type="predicted"/>
<name>A0A8X6VIH4_TRICX</name>
<feature type="compositionally biased region" description="Polar residues" evidence="1">
    <location>
        <begin position="38"/>
        <end position="54"/>
    </location>
</feature>
<organism evidence="2 3">
    <name type="scientific">Trichonephila clavipes</name>
    <name type="common">Golden silk orbweaver</name>
    <name type="synonym">Nephila clavipes</name>
    <dbReference type="NCBI Taxonomy" id="2585209"/>
    <lineage>
        <taxon>Eukaryota</taxon>
        <taxon>Metazoa</taxon>
        <taxon>Ecdysozoa</taxon>
        <taxon>Arthropoda</taxon>
        <taxon>Chelicerata</taxon>
        <taxon>Arachnida</taxon>
        <taxon>Araneae</taxon>
        <taxon>Araneomorphae</taxon>
        <taxon>Entelegynae</taxon>
        <taxon>Araneoidea</taxon>
        <taxon>Nephilidae</taxon>
        <taxon>Trichonephila</taxon>
    </lineage>
</organism>
<accession>A0A8X6VIH4</accession>
<dbReference type="AlphaFoldDB" id="A0A8X6VIH4"/>
<evidence type="ECO:0000313" key="3">
    <source>
        <dbReference type="Proteomes" id="UP000887159"/>
    </source>
</evidence>
<gene>
    <name evidence="2" type="ORF">TNCV_4661691</name>
</gene>